<evidence type="ECO:0000256" key="10">
    <source>
        <dbReference type="ARBA" id="ARBA00023303"/>
    </source>
</evidence>
<reference evidence="15" key="2">
    <citation type="submission" date="2020-01" db="EMBL/GenBank/DDBJ databases">
        <authorList>
            <person name="Korhonen P.K.K."/>
            <person name="Guangxu M.G."/>
            <person name="Wang T.W."/>
            <person name="Stroehlein A.J.S."/>
            <person name="Young N.D."/>
            <person name="Ang C.-S.A."/>
            <person name="Fernando D.W.F."/>
            <person name="Lu H.L."/>
            <person name="Taylor S.T."/>
            <person name="Ehtesham M.E.M."/>
            <person name="Najaraj S.H.N."/>
            <person name="Harsha G.H.G."/>
            <person name="Madugundu A.M."/>
            <person name="Renuse S.R."/>
            <person name="Holt D.H."/>
            <person name="Pandey A.P."/>
            <person name="Papenfuss A.P."/>
            <person name="Gasser R.B.G."/>
            <person name="Fischer K.F."/>
        </authorList>
    </citation>
    <scope>NUCLEOTIDE SEQUENCE</scope>
    <source>
        <strain evidence="15">SSS_KF_BRIS2020</strain>
    </source>
</reference>
<feature type="region of interest" description="Disordered" evidence="11">
    <location>
        <begin position="562"/>
        <end position="585"/>
    </location>
</feature>
<keyword evidence="17" id="KW-1185">Reference proteome</keyword>
<dbReference type="InterPro" id="IPR018000">
    <property type="entry name" value="Neurotransmitter_ion_chnl_CS"/>
</dbReference>
<feature type="transmembrane region" description="Helical" evidence="12">
    <location>
        <begin position="479"/>
        <end position="498"/>
    </location>
</feature>
<dbReference type="SUPFAM" id="SSF90112">
    <property type="entry name" value="Neurotransmitter-gated ion-channel transmembrane pore"/>
    <property type="match status" value="1"/>
</dbReference>
<keyword evidence="7 12" id="KW-1133">Transmembrane helix</keyword>
<evidence type="ECO:0000259" key="13">
    <source>
        <dbReference type="Pfam" id="PF02931"/>
    </source>
</evidence>
<dbReference type="InterPro" id="IPR006028">
    <property type="entry name" value="GABAA/Glycine_rcpt"/>
</dbReference>
<dbReference type="Proteomes" id="UP000070412">
    <property type="component" value="Unassembled WGS sequence"/>
</dbReference>
<dbReference type="Pfam" id="PF02931">
    <property type="entry name" value="Neur_chan_LBD"/>
    <property type="match status" value="1"/>
</dbReference>
<evidence type="ECO:0000313" key="15">
    <source>
        <dbReference type="EMBL" id="KAF7496656.1"/>
    </source>
</evidence>
<dbReference type="GO" id="GO:0005230">
    <property type="term" value="F:extracellular ligand-gated monoatomic ion channel activity"/>
    <property type="evidence" value="ECO:0007669"/>
    <property type="project" value="InterPro"/>
</dbReference>
<feature type="compositionally biased region" description="Basic and acidic residues" evidence="11">
    <location>
        <begin position="562"/>
        <end position="579"/>
    </location>
</feature>
<dbReference type="GO" id="GO:0005886">
    <property type="term" value="C:plasma membrane"/>
    <property type="evidence" value="ECO:0007669"/>
    <property type="project" value="UniProtKB-SubCell"/>
</dbReference>
<dbReference type="InterPro" id="IPR006201">
    <property type="entry name" value="Neur_channel"/>
</dbReference>
<gene>
    <name evidence="15" type="ORF">SSS_4701</name>
</gene>
<proteinExistence type="predicted"/>
<dbReference type="Gene3D" id="2.70.170.10">
    <property type="entry name" value="Neurotransmitter-gated ion-channel ligand-binding domain"/>
    <property type="match status" value="1"/>
</dbReference>
<dbReference type="GO" id="GO:0099095">
    <property type="term" value="F:ligand-gated monoatomic anion channel activity"/>
    <property type="evidence" value="ECO:0007669"/>
    <property type="project" value="UniProtKB-ARBA"/>
</dbReference>
<name>A0A834RIE4_SARSC</name>
<evidence type="ECO:0000256" key="7">
    <source>
        <dbReference type="ARBA" id="ARBA00022989"/>
    </source>
</evidence>
<feature type="domain" description="Neurotransmitter-gated ion-channel transmembrane" evidence="14">
    <location>
        <begin position="423"/>
        <end position="741"/>
    </location>
</feature>
<dbReference type="InterPro" id="IPR036734">
    <property type="entry name" value="Neur_chan_lig-bd_sf"/>
</dbReference>
<evidence type="ECO:0000256" key="9">
    <source>
        <dbReference type="ARBA" id="ARBA00023136"/>
    </source>
</evidence>
<dbReference type="GO" id="GO:0005254">
    <property type="term" value="F:chloride channel activity"/>
    <property type="evidence" value="ECO:0007669"/>
    <property type="project" value="UniProtKB-ARBA"/>
</dbReference>
<evidence type="ECO:0000313" key="16">
    <source>
        <dbReference type="EnsemblMetazoa" id="KAF7496656.1"/>
    </source>
</evidence>
<evidence type="ECO:0000256" key="6">
    <source>
        <dbReference type="ARBA" id="ARBA00022729"/>
    </source>
</evidence>
<keyword evidence="3" id="KW-0813">Transport</keyword>
<sequence>MLENRSISSDSNWIKMILIVFVVLFDLVFGHLQQSDRPIETNEAQQSFSRFMRSPLSSMMFSNSFCRYIFDDLINEEEEELFNKKDRNRFDRSARKDHLIKSDYVDNRLTNLYHSRHHHTRHRRLSSATIPGRRISKDSNLTDSLDIDLNSNRIGSKDLIDQSRRKKRVIKKESDLNLELNDDSTPSLAFLTPTNLQFESSFHRNNLFSYSPPTDSHPVFIGLEIIDVDKINDAENYFSLQLYLFELWHEPRLNTTALKQYWARNSDPIPVLDVNIVDCLWTPSLIFEDSTEKEHLLPPTNILLAHHNKVLLRKSRYSLKVRCHMNLQIYPMDKHSCHFKLRSFTDPVRRVTLKWLSDPSSPKMNLLEQNKSIIFNQEFTPSLFDISVGESGISDYWWLNEQYSLLYVVFVFERRIIHSLLTVYIPSSLIVTLSWLQFWFDVEAVPGRMSLGIMSTLTIMTQILTNYEKAGNHVTAVDIWLFVCLIMVFLALMEYALAYTISHYYDDFDDEYEFSIEKCENINTTETIKGEHSDFVDTATNTRGFVASNRINSLRKQTDIAKEETTKNEFDEKRNHLESNESNTLDGTASNDRFIEIQRQILSLSQELETLLNAKYYDTMNSIHSARKTISSTHKMQSLLAGGQSARISAFDRNKTDDENNFKNKMKFCQQRNKNEPNRLSRFRQSLRRQLSTRSLRAGGGPHRIHSGMDGGGGRSKLSEVDYCSRYLFPFAFVLFATAYWIALIYYKLN</sequence>
<keyword evidence="8" id="KW-0406">Ion transport</keyword>
<keyword evidence="4" id="KW-1003">Cell membrane</keyword>
<evidence type="ECO:0000256" key="2">
    <source>
        <dbReference type="ARBA" id="ARBA00004236"/>
    </source>
</evidence>
<keyword evidence="15" id="KW-0675">Receptor</keyword>
<dbReference type="Pfam" id="PF02932">
    <property type="entry name" value="Neur_chan_memb"/>
    <property type="match status" value="1"/>
</dbReference>
<keyword evidence="9 12" id="KW-0472">Membrane</keyword>
<dbReference type="InterPro" id="IPR036719">
    <property type="entry name" value="Neuro-gated_channel_TM_sf"/>
</dbReference>
<dbReference type="InterPro" id="IPR038050">
    <property type="entry name" value="Neuro_actylchol_rec"/>
</dbReference>
<evidence type="ECO:0000256" key="8">
    <source>
        <dbReference type="ARBA" id="ARBA00023065"/>
    </source>
</evidence>
<feature type="transmembrane region" description="Helical" evidence="12">
    <location>
        <begin position="727"/>
        <end position="747"/>
    </location>
</feature>
<dbReference type="SUPFAM" id="SSF63712">
    <property type="entry name" value="Nicotinic receptor ligand binding domain-like"/>
    <property type="match status" value="1"/>
</dbReference>
<dbReference type="EMBL" id="WVUK01000003">
    <property type="protein sequence ID" value="KAF7496656.1"/>
    <property type="molecule type" value="Genomic_DNA"/>
</dbReference>
<evidence type="ECO:0000259" key="14">
    <source>
        <dbReference type="Pfam" id="PF02932"/>
    </source>
</evidence>
<keyword evidence="6" id="KW-0732">Signal</keyword>
<dbReference type="OrthoDB" id="6435124at2759"/>
<feature type="transmembrane region" description="Helical" evidence="12">
    <location>
        <begin position="446"/>
        <end position="467"/>
    </location>
</feature>
<evidence type="ECO:0000256" key="4">
    <source>
        <dbReference type="ARBA" id="ARBA00022475"/>
    </source>
</evidence>
<dbReference type="InterPro" id="IPR006029">
    <property type="entry name" value="Neurotrans-gated_channel_TM"/>
</dbReference>
<dbReference type="GO" id="GO:0004888">
    <property type="term" value="F:transmembrane signaling receptor activity"/>
    <property type="evidence" value="ECO:0007669"/>
    <property type="project" value="InterPro"/>
</dbReference>
<accession>A0A834RIE4</accession>
<evidence type="ECO:0000313" key="17">
    <source>
        <dbReference type="Proteomes" id="UP000070412"/>
    </source>
</evidence>
<dbReference type="PANTHER" id="PTHR18945">
    <property type="entry name" value="NEUROTRANSMITTER GATED ION CHANNEL"/>
    <property type="match status" value="1"/>
</dbReference>
<protein>
    <submittedName>
        <fullName evidence="15">Glycine receptor subunit alpha-2</fullName>
    </submittedName>
</protein>
<dbReference type="PROSITE" id="PS00236">
    <property type="entry name" value="NEUROTR_ION_CHANNEL"/>
    <property type="match status" value="1"/>
</dbReference>
<dbReference type="InterPro" id="IPR006202">
    <property type="entry name" value="Neur_chan_lig-bd"/>
</dbReference>
<dbReference type="AlphaFoldDB" id="A0A834RIE4"/>
<reference evidence="16" key="3">
    <citation type="submission" date="2022-06" db="UniProtKB">
        <authorList>
            <consortium name="EnsemblMetazoa"/>
        </authorList>
    </citation>
    <scope>IDENTIFICATION</scope>
</reference>
<organism evidence="15">
    <name type="scientific">Sarcoptes scabiei</name>
    <name type="common">Itch mite</name>
    <name type="synonym">Acarus scabiei</name>
    <dbReference type="NCBI Taxonomy" id="52283"/>
    <lineage>
        <taxon>Eukaryota</taxon>
        <taxon>Metazoa</taxon>
        <taxon>Ecdysozoa</taxon>
        <taxon>Arthropoda</taxon>
        <taxon>Chelicerata</taxon>
        <taxon>Arachnida</taxon>
        <taxon>Acari</taxon>
        <taxon>Acariformes</taxon>
        <taxon>Sarcoptiformes</taxon>
        <taxon>Astigmata</taxon>
        <taxon>Psoroptidia</taxon>
        <taxon>Sarcoptoidea</taxon>
        <taxon>Sarcoptidae</taxon>
        <taxon>Sarcoptinae</taxon>
        <taxon>Sarcoptes</taxon>
    </lineage>
</organism>
<dbReference type="EnsemblMetazoa" id="SSS_4701s_mrna">
    <property type="protein sequence ID" value="KAF7496656.1"/>
    <property type="gene ID" value="SSS_4701"/>
</dbReference>
<feature type="domain" description="Neurotransmitter-gated ion-channel ligand-binding" evidence="13">
    <location>
        <begin position="215"/>
        <end position="415"/>
    </location>
</feature>
<evidence type="ECO:0000256" key="12">
    <source>
        <dbReference type="SAM" id="Phobius"/>
    </source>
</evidence>
<keyword evidence="5 12" id="KW-0812">Transmembrane</keyword>
<dbReference type="Gene3D" id="1.20.58.390">
    <property type="entry name" value="Neurotransmitter-gated ion-channel transmembrane domain"/>
    <property type="match status" value="1"/>
</dbReference>
<comment type="subcellular location">
    <subcellularLocation>
        <location evidence="2">Cell membrane</location>
    </subcellularLocation>
    <subcellularLocation>
        <location evidence="1">Membrane</location>
        <topology evidence="1">Multi-pass membrane protein</topology>
    </subcellularLocation>
</comment>
<dbReference type="PRINTS" id="PR00253">
    <property type="entry name" value="GABAARECEPTR"/>
</dbReference>
<evidence type="ECO:0000256" key="5">
    <source>
        <dbReference type="ARBA" id="ARBA00022692"/>
    </source>
</evidence>
<feature type="transmembrane region" description="Helical" evidence="12">
    <location>
        <begin position="12"/>
        <end position="29"/>
    </location>
</feature>
<evidence type="ECO:0000256" key="3">
    <source>
        <dbReference type="ARBA" id="ARBA00022448"/>
    </source>
</evidence>
<keyword evidence="10" id="KW-0407">Ion channel</keyword>
<dbReference type="CDD" id="cd19049">
    <property type="entry name" value="LGIC_TM_anion"/>
    <property type="match status" value="1"/>
</dbReference>
<evidence type="ECO:0000256" key="11">
    <source>
        <dbReference type="SAM" id="MobiDB-lite"/>
    </source>
</evidence>
<evidence type="ECO:0000256" key="1">
    <source>
        <dbReference type="ARBA" id="ARBA00004141"/>
    </source>
</evidence>
<feature type="transmembrane region" description="Helical" evidence="12">
    <location>
        <begin position="420"/>
        <end position="440"/>
    </location>
</feature>
<reference evidence="17" key="1">
    <citation type="journal article" date="2020" name="PLoS Negl. Trop. Dis.">
        <title>High-quality nuclear genome for Sarcoptes scabiei-A critical resource for a neglected parasite.</title>
        <authorList>
            <person name="Korhonen P.K."/>
            <person name="Gasser R.B."/>
            <person name="Ma G."/>
            <person name="Wang T."/>
            <person name="Stroehlein A.J."/>
            <person name="Young N.D."/>
            <person name="Ang C.S."/>
            <person name="Fernando D.D."/>
            <person name="Lu H.C."/>
            <person name="Taylor S."/>
            <person name="Reynolds S.L."/>
            <person name="Mofiz E."/>
            <person name="Najaraj S.H."/>
            <person name="Gowda H."/>
            <person name="Madugundu A."/>
            <person name="Renuse S."/>
            <person name="Holt D."/>
            <person name="Pandey A."/>
            <person name="Papenfuss A.T."/>
            <person name="Fischer K."/>
        </authorList>
    </citation>
    <scope>NUCLEOTIDE SEQUENCE [LARGE SCALE GENOMIC DNA]</scope>
</reference>